<keyword evidence="1" id="KW-1133">Transmembrane helix</keyword>
<evidence type="ECO:0000256" key="1">
    <source>
        <dbReference type="SAM" id="Phobius"/>
    </source>
</evidence>
<proteinExistence type="predicted"/>
<comment type="caution">
    <text evidence="2">The sequence shown here is derived from an EMBL/GenBank/DDBJ whole genome shotgun (WGS) entry which is preliminary data.</text>
</comment>
<sequence length="61" mass="6623">MYIVGPSVDLNEMIGVSLPLAVYQVVVFNPSLSLIAALADWFTPPDNPAKDNECSDRKDGQ</sequence>
<keyword evidence="1" id="KW-0812">Transmembrane</keyword>
<feature type="transmembrane region" description="Helical" evidence="1">
    <location>
        <begin position="20"/>
        <end position="42"/>
    </location>
</feature>
<protein>
    <submittedName>
        <fullName evidence="2">Uncharacterized protein</fullName>
    </submittedName>
</protein>
<dbReference type="EMBL" id="AGRJ01000007">
    <property type="protein sequence ID" value="EHO54607.1"/>
    <property type="molecule type" value="Genomic_DNA"/>
</dbReference>
<dbReference type="AlphaFoldDB" id="H1LBU3"/>
<name>H1LBU3_9LACO</name>
<keyword evidence="1" id="KW-0472">Membrane</keyword>
<evidence type="ECO:0000313" key="3">
    <source>
        <dbReference type="Proteomes" id="UP000005025"/>
    </source>
</evidence>
<organism evidence="2 3">
    <name type="scientific">Lentilactobacillus kisonensis F0435</name>
    <dbReference type="NCBI Taxonomy" id="797516"/>
    <lineage>
        <taxon>Bacteria</taxon>
        <taxon>Bacillati</taxon>
        <taxon>Bacillota</taxon>
        <taxon>Bacilli</taxon>
        <taxon>Lactobacillales</taxon>
        <taxon>Lactobacillaceae</taxon>
        <taxon>Lentilactobacillus</taxon>
    </lineage>
</organism>
<evidence type="ECO:0000313" key="2">
    <source>
        <dbReference type="EMBL" id="EHO54607.1"/>
    </source>
</evidence>
<accession>H1LBU3</accession>
<dbReference type="Proteomes" id="UP000005025">
    <property type="component" value="Unassembled WGS sequence"/>
</dbReference>
<reference evidence="2 3" key="1">
    <citation type="submission" date="2011-09" db="EMBL/GenBank/DDBJ databases">
        <authorList>
            <person name="Weinstock G."/>
            <person name="Sodergren E."/>
            <person name="Clifton S."/>
            <person name="Fulton L."/>
            <person name="Fulton B."/>
            <person name="Courtney L."/>
            <person name="Fronick C."/>
            <person name="Harrison M."/>
            <person name="Strong C."/>
            <person name="Farmer C."/>
            <person name="Delahaunty K."/>
            <person name="Markovic C."/>
            <person name="Hall O."/>
            <person name="Minx P."/>
            <person name="Tomlinson C."/>
            <person name="Mitreva M."/>
            <person name="Hou S."/>
            <person name="Chen J."/>
            <person name="Wollam A."/>
            <person name="Pepin K.H."/>
            <person name="Johnson M."/>
            <person name="Bhonagiri V."/>
            <person name="Zhang X."/>
            <person name="Suruliraj S."/>
            <person name="Warren W."/>
            <person name="Chinwalla A."/>
            <person name="Mardis E.R."/>
            <person name="Wilson R.K."/>
        </authorList>
    </citation>
    <scope>NUCLEOTIDE SEQUENCE [LARGE SCALE GENOMIC DNA]</scope>
    <source>
        <strain evidence="2 3">F0435</strain>
    </source>
</reference>
<dbReference type="HOGENOM" id="CLU_2916807_0_0_9"/>
<gene>
    <name evidence="2" type="ORF">HMPREF9104_00054</name>
</gene>